<dbReference type="RefSeq" id="WP_104033385.1">
    <property type="nucleotide sequence ID" value="NZ_JANSGW010000072.1"/>
</dbReference>
<organism evidence="3 6">
    <name type="scientific">Brevibacillus laterosporus</name>
    <name type="common">Bacillus laterosporus</name>
    <dbReference type="NCBI Taxonomy" id="1465"/>
    <lineage>
        <taxon>Bacteria</taxon>
        <taxon>Bacillati</taxon>
        <taxon>Bacillota</taxon>
        <taxon>Bacilli</taxon>
        <taxon>Bacillales</taxon>
        <taxon>Paenibacillaceae</taxon>
        <taxon>Brevibacillus</taxon>
    </lineage>
</organism>
<dbReference type="Proteomes" id="UP001077662">
    <property type="component" value="Unassembled WGS sequence"/>
</dbReference>
<feature type="coiled-coil region" evidence="1">
    <location>
        <begin position="57"/>
        <end position="91"/>
    </location>
</feature>
<evidence type="ECO:0000313" key="5">
    <source>
        <dbReference type="Proteomes" id="UP000239759"/>
    </source>
</evidence>
<reference evidence="4 5" key="1">
    <citation type="submission" date="2018-02" db="EMBL/GenBank/DDBJ databases">
        <title>Comparative analysis of genomes of three Brevibacillus laterosporus strains producers of potent antimicrobials isolated from silage.</title>
        <authorList>
            <person name="Kojic M."/>
            <person name="Miljkovic M."/>
            <person name="Studholme D."/>
            <person name="Filipic B."/>
        </authorList>
    </citation>
    <scope>NUCLEOTIDE SEQUENCE [LARGE SCALE GENOMIC DNA]</scope>
    <source>
        <strain evidence="4 5">BGSP11</strain>
    </source>
</reference>
<sequence length="94" mass="11259">MNYIVQRGDTLYSIAQRFGVPIDVIIRVNRLYPPYELYVGQSLFIPDQGLPNPSPNDADEERRIARLEREVRRLNERYTDLNRRVRALEQRRRT</sequence>
<protein>
    <submittedName>
        <fullName evidence="3">LysM peptidoglycan-binding domain-containing protein</fullName>
    </submittedName>
    <submittedName>
        <fullName evidence="4">Peptidoglycan-binding protein LysM</fullName>
    </submittedName>
</protein>
<evidence type="ECO:0000256" key="1">
    <source>
        <dbReference type="SAM" id="Coils"/>
    </source>
</evidence>
<comment type="caution">
    <text evidence="3">The sequence shown here is derived from an EMBL/GenBank/DDBJ whole genome shotgun (WGS) entry which is preliminary data.</text>
</comment>
<dbReference type="EMBL" id="JAPTNE010000072">
    <property type="protein sequence ID" value="MCZ0810345.1"/>
    <property type="molecule type" value="Genomic_DNA"/>
</dbReference>
<dbReference type="SMART" id="SM00257">
    <property type="entry name" value="LysM"/>
    <property type="match status" value="1"/>
</dbReference>
<gene>
    <name evidence="4" type="ORF">C4A77_22545</name>
    <name evidence="3" type="ORF">O0554_26295</name>
</gene>
<dbReference type="PROSITE" id="PS51782">
    <property type="entry name" value="LYSM"/>
    <property type="match status" value="1"/>
</dbReference>
<feature type="domain" description="LysM" evidence="2">
    <location>
        <begin position="1"/>
        <end position="45"/>
    </location>
</feature>
<dbReference type="Pfam" id="PF01476">
    <property type="entry name" value="LysM"/>
    <property type="match status" value="1"/>
</dbReference>
<name>A0AAP3GDF6_BRELA</name>
<proteinExistence type="predicted"/>
<dbReference type="Proteomes" id="UP000239759">
    <property type="component" value="Unassembled WGS sequence"/>
</dbReference>
<dbReference type="InterPro" id="IPR036779">
    <property type="entry name" value="LysM_dom_sf"/>
</dbReference>
<dbReference type="CDD" id="cd00118">
    <property type="entry name" value="LysM"/>
    <property type="match status" value="1"/>
</dbReference>
<keyword evidence="1" id="KW-0175">Coiled coil</keyword>
<dbReference type="Gene3D" id="3.10.350.10">
    <property type="entry name" value="LysM domain"/>
    <property type="match status" value="1"/>
</dbReference>
<dbReference type="SUPFAM" id="SSF54106">
    <property type="entry name" value="LysM domain"/>
    <property type="match status" value="1"/>
</dbReference>
<evidence type="ECO:0000313" key="6">
    <source>
        <dbReference type="Proteomes" id="UP001077662"/>
    </source>
</evidence>
<evidence type="ECO:0000313" key="3">
    <source>
        <dbReference type="EMBL" id="MCZ0810345.1"/>
    </source>
</evidence>
<reference evidence="3" key="2">
    <citation type="submission" date="2022-09" db="EMBL/GenBank/DDBJ databases">
        <title>Genome analysis and characterization of larvicidal activity of Brevibacillus strains.</title>
        <authorList>
            <person name="Patrusheva E.V."/>
            <person name="Izotova A.O."/>
            <person name="Toshchakov S.V."/>
            <person name="Sineoky S.P."/>
        </authorList>
    </citation>
    <scope>NUCLEOTIDE SEQUENCE</scope>
    <source>
        <strain evidence="3">VKPM_B-13247</strain>
    </source>
</reference>
<dbReference type="InterPro" id="IPR018392">
    <property type="entry name" value="LysM"/>
</dbReference>
<evidence type="ECO:0000313" key="4">
    <source>
        <dbReference type="EMBL" id="PPA91440.1"/>
    </source>
</evidence>
<evidence type="ECO:0000259" key="2">
    <source>
        <dbReference type="PROSITE" id="PS51782"/>
    </source>
</evidence>
<accession>A0AAP3GDF6</accession>
<dbReference type="AlphaFoldDB" id="A0AAP3GDF6"/>
<dbReference type="EMBL" id="PRKQ01000039">
    <property type="protein sequence ID" value="PPA91440.1"/>
    <property type="molecule type" value="Genomic_DNA"/>
</dbReference>